<accession>I0HBB0</accession>
<organism evidence="1 2">
    <name type="scientific">Actinoplanes missouriensis (strain ATCC 14538 / DSM 43046 / CBS 188.64 / JCM 3121 / NBRC 102363 / NCIMB 12654 / NRRL B-3342 / UNCC 431)</name>
    <dbReference type="NCBI Taxonomy" id="512565"/>
    <lineage>
        <taxon>Bacteria</taxon>
        <taxon>Bacillati</taxon>
        <taxon>Actinomycetota</taxon>
        <taxon>Actinomycetes</taxon>
        <taxon>Micromonosporales</taxon>
        <taxon>Micromonosporaceae</taxon>
        <taxon>Actinoplanes</taxon>
    </lineage>
</organism>
<proteinExistence type="predicted"/>
<protein>
    <submittedName>
        <fullName evidence="1">Uncharacterized protein</fullName>
    </submittedName>
</protein>
<dbReference type="KEGG" id="ams:AMIS_50770"/>
<evidence type="ECO:0000313" key="2">
    <source>
        <dbReference type="Proteomes" id="UP000007882"/>
    </source>
</evidence>
<dbReference type="EMBL" id="AP012319">
    <property type="protein sequence ID" value="BAL90297.1"/>
    <property type="molecule type" value="Genomic_DNA"/>
</dbReference>
<name>I0HBB0_ACTM4</name>
<dbReference type="PATRIC" id="fig|512565.3.peg.5072"/>
<reference evidence="1 2" key="1">
    <citation type="submission" date="2012-02" db="EMBL/GenBank/DDBJ databases">
        <title>Complete genome sequence of Actinoplanes missouriensis 431 (= NBRC 102363).</title>
        <authorList>
            <person name="Ohnishi Y."/>
            <person name="Ishikawa J."/>
            <person name="Sekine M."/>
            <person name="Hosoyama A."/>
            <person name="Harada T."/>
            <person name="Narita H."/>
            <person name="Hata T."/>
            <person name="Konno Y."/>
            <person name="Tutikane K."/>
            <person name="Fujita N."/>
            <person name="Horinouchi S."/>
            <person name="Hayakawa M."/>
        </authorList>
    </citation>
    <scope>NUCLEOTIDE SEQUENCE [LARGE SCALE GENOMIC DNA]</scope>
    <source>
        <strain evidence="2">ATCC 14538 / DSM 43046 / CBS 188.64 / JCM 3121 / NBRC 102363 / NCIMB 12654 / NRRL B-3342 / UNCC 431</strain>
    </source>
</reference>
<gene>
    <name evidence="1" type="ordered locus">AMIS_50770</name>
</gene>
<sequence length="68" mass="7483">MCHDLAWRFPGKAEGTMKKVIGWILLFLLIFWIGTNPSPAADVARSIGDGIAEIFRNIGTFFSELANG</sequence>
<keyword evidence="2" id="KW-1185">Reference proteome</keyword>
<dbReference type="AlphaFoldDB" id="I0HBB0"/>
<evidence type="ECO:0000313" key="1">
    <source>
        <dbReference type="EMBL" id="BAL90297.1"/>
    </source>
</evidence>
<dbReference type="STRING" id="512565.AMIS_50770"/>
<dbReference type="HOGENOM" id="CLU_186189_3_0_11"/>
<dbReference type="Proteomes" id="UP000007882">
    <property type="component" value="Chromosome"/>
</dbReference>